<dbReference type="EMBL" id="BSPX01000038">
    <property type="protein sequence ID" value="GLT23078.1"/>
    <property type="molecule type" value="Genomic_DNA"/>
</dbReference>
<dbReference type="Proteomes" id="UP001157167">
    <property type="component" value="Unassembled WGS sequence"/>
</dbReference>
<keyword evidence="3" id="KW-1029">Fimbrium biogenesis</keyword>
<keyword evidence="6" id="KW-0281">Fimbrium</keyword>
<accession>A0ABQ6FBU4</accession>
<name>A0ABQ6FBU4_9RHOO</name>
<evidence type="ECO:0000256" key="3">
    <source>
        <dbReference type="ARBA" id="ARBA00022558"/>
    </source>
</evidence>
<feature type="chain" id="PRO_5046653304" evidence="7">
    <location>
        <begin position="36"/>
        <end position="1128"/>
    </location>
</feature>
<evidence type="ECO:0000313" key="9">
    <source>
        <dbReference type="EMBL" id="GLT23078.1"/>
    </source>
</evidence>
<feature type="signal peptide" evidence="7">
    <location>
        <begin position="1"/>
        <end position="35"/>
    </location>
</feature>
<organism evidence="9 10">
    <name type="scientific">Zoogloea oryzae</name>
    <dbReference type="NCBI Taxonomy" id="310767"/>
    <lineage>
        <taxon>Bacteria</taxon>
        <taxon>Pseudomonadati</taxon>
        <taxon>Pseudomonadota</taxon>
        <taxon>Betaproteobacteria</taxon>
        <taxon>Rhodocyclales</taxon>
        <taxon>Zoogloeaceae</taxon>
        <taxon>Zoogloea</taxon>
    </lineage>
</organism>
<keyword evidence="10" id="KW-1185">Reference proteome</keyword>
<dbReference type="SUPFAM" id="SSF50998">
    <property type="entry name" value="Quinoprotein alcohol dehydrogenase-like"/>
    <property type="match status" value="1"/>
</dbReference>
<proteinExistence type="inferred from homology"/>
<comment type="caution">
    <text evidence="9">The sequence shown here is derived from an EMBL/GenBank/DDBJ whole genome shotgun (WGS) entry which is preliminary data.</text>
</comment>
<evidence type="ECO:0000256" key="6">
    <source>
        <dbReference type="ARBA" id="ARBA00023263"/>
    </source>
</evidence>
<comment type="subcellular location">
    <subcellularLocation>
        <location evidence="1">Fimbrium</location>
    </subcellularLocation>
</comment>
<keyword evidence="7" id="KW-0732">Signal</keyword>
<gene>
    <name evidence="9" type="ORF">GCM10007933_25400</name>
</gene>
<evidence type="ECO:0000256" key="5">
    <source>
        <dbReference type="ARBA" id="ARBA00022837"/>
    </source>
</evidence>
<dbReference type="InterPro" id="IPR011047">
    <property type="entry name" value="Quinoprotein_ADH-like_sf"/>
</dbReference>
<evidence type="ECO:0000256" key="7">
    <source>
        <dbReference type="SAM" id="SignalP"/>
    </source>
</evidence>
<evidence type="ECO:0000256" key="1">
    <source>
        <dbReference type="ARBA" id="ARBA00004561"/>
    </source>
</evidence>
<keyword evidence="5" id="KW-0106">Calcium</keyword>
<comment type="similarity">
    <text evidence="2">Belongs to the PilY1 family.</text>
</comment>
<sequence>MSSPSNLKRNCKSGAVFTPSLVALAVALICQPAGAALDIPSAPLQSAAAIPSNILYILDDSGSMQFEMMPDDLVIFPDNATTASQLGTYLFPPPNRTIYGSDTYGWGNASQVLIPAFTDTSFQSFYKRSSYNNNVFYDPTITYTPWVRYDGTSYGNVTPSAAPWHPANSGAGTINLTAQQTSTANWITGTSLTSWNSICGWGGSCSHSYYPITFYVYKGSGSTAAAASYIRYQIRGSTGYKQDLNGGSNTTVTSFNWGSVSRTVAEEAQNFANWFSYYRSRTLAARAGSSIAFSKLGTNYRVGFTTINSSSFGDAIPTSGVFESTNRQTWFNNLFTNTVPTLGTPLKEALDKAGQYYSRTDNTGPYGPAPQLSCRRNFTILTTDGYYADTTIAGVDNEDGTAGTTITGTSSQSYKYSAVRPYQDSYTNTLADISMYYWKRDLRTDMANNMRATSTNPSFWQNMNTFTLSLGPQGTLNPATDLAALTSGTKTWPNPLDGDAQKIDDLWHAAVNGRGSFVAAKNPTEFANGLVSALTTIGEAGGVWNVAVTAFTLEANGKTFVARYDGNWGGDLWAVGYNANGQMNTTSDGTPIPLWKASANVPAPASRKIYTWKDSGGGGTTFEYTNLSSSKKSALGSSAVVDYLRGVRTGEVSNGGAYRNRTSVIGDFANPAPVYVKASNTIFAAANDGMLHAFNATSGVEQFAYIPGSVNFSTMATLANPNYSHAYLNDGELVVSDQATVGKNILVGSLGRAGKGIYALDVTTPSTFGTSNVLWEYTDSDLGQTLGKPLIARLNTGDWAVIIGNGYNSTNEKAFLYILNLNTGALIKKIATGAGSSSATNGLSSLVGFDKDGDSKIDLIYAGDLLGNFWRFNLTGTDTSAWSGTSMFTARDASNNTQPITAGLSVAIDPKTNKRWVFGGTGRYLTNGDVSDTAIQSWYGLIDDGTTIASRSALTQRTLTAETAQGSYLTRTFSEAVANDMVGKSGWYVDMAVGGVKTGERIVSRSQYSAGVLYASSVIPSSDKCASGGSGYLNALSAFSGATLTKPFFDINNDNAFDDADKKLVGGKLTPAGSVRTGGMIGEITIKKVTDSKFTIQSCDSTGVCKAQPNVNLSELKGRVSWREIRKE</sequence>
<dbReference type="RefSeq" id="WP_284188306.1">
    <property type="nucleotide sequence ID" value="NZ_BSPX01000038.1"/>
</dbReference>
<evidence type="ECO:0000313" key="10">
    <source>
        <dbReference type="Proteomes" id="UP001157167"/>
    </source>
</evidence>
<dbReference type="InterPro" id="IPR008707">
    <property type="entry name" value="B-propeller_PilY1"/>
</dbReference>
<protein>
    <submittedName>
        <fullName evidence="9">Pilus biosynthesis protein</fullName>
    </submittedName>
</protein>
<evidence type="ECO:0000256" key="4">
    <source>
        <dbReference type="ARBA" id="ARBA00022723"/>
    </source>
</evidence>
<evidence type="ECO:0000259" key="8">
    <source>
        <dbReference type="Pfam" id="PF05567"/>
    </source>
</evidence>
<evidence type="ECO:0000256" key="2">
    <source>
        <dbReference type="ARBA" id="ARBA00008387"/>
    </source>
</evidence>
<keyword evidence="4" id="KW-0479">Metal-binding</keyword>
<dbReference type="Pfam" id="PF05567">
    <property type="entry name" value="T4P_PilY1"/>
    <property type="match status" value="1"/>
</dbReference>
<reference evidence="10" key="1">
    <citation type="journal article" date="2019" name="Int. J. Syst. Evol. Microbiol.">
        <title>The Global Catalogue of Microorganisms (GCM) 10K type strain sequencing project: providing services to taxonomists for standard genome sequencing and annotation.</title>
        <authorList>
            <consortium name="The Broad Institute Genomics Platform"/>
            <consortium name="The Broad Institute Genome Sequencing Center for Infectious Disease"/>
            <person name="Wu L."/>
            <person name="Ma J."/>
        </authorList>
    </citation>
    <scope>NUCLEOTIDE SEQUENCE [LARGE SCALE GENOMIC DNA]</scope>
    <source>
        <strain evidence="10">NBRC 102407</strain>
    </source>
</reference>
<feature type="domain" description="PilY1 beta-propeller" evidence="8">
    <location>
        <begin position="676"/>
        <end position="956"/>
    </location>
</feature>